<organism evidence="2 3">
    <name type="scientific">Senna tora</name>
    <dbReference type="NCBI Taxonomy" id="362788"/>
    <lineage>
        <taxon>Eukaryota</taxon>
        <taxon>Viridiplantae</taxon>
        <taxon>Streptophyta</taxon>
        <taxon>Embryophyta</taxon>
        <taxon>Tracheophyta</taxon>
        <taxon>Spermatophyta</taxon>
        <taxon>Magnoliopsida</taxon>
        <taxon>eudicotyledons</taxon>
        <taxon>Gunneridae</taxon>
        <taxon>Pentapetalae</taxon>
        <taxon>rosids</taxon>
        <taxon>fabids</taxon>
        <taxon>Fabales</taxon>
        <taxon>Fabaceae</taxon>
        <taxon>Caesalpinioideae</taxon>
        <taxon>Cassia clade</taxon>
        <taxon>Senna</taxon>
    </lineage>
</organism>
<dbReference type="OrthoDB" id="1436208at2759"/>
<dbReference type="EMBL" id="JAAIUW010000001">
    <property type="protein sequence ID" value="KAF7844655.1"/>
    <property type="molecule type" value="Genomic_DNA"/>
</dbReference>
<comment type="caution">
    <text evidence="2">The sequence shown here is derived from an EMBL/GenBank/DDBJ whole genome shotgun (WGS) entry which is preliminary data.</text>
</comment>
<gene>
    <name evidence="2" type="ORF">G2W53_001560</name>
</gene>
<protein>
    <submittedName>
        <fullName evidence="2">Uncharacterized protein</fullName>
    </submittedName>
</protein>
<feature type="region of interest" description="Disordered" evidence="1">
    <location>
        <begin position="1"/>
        <end position="43"/>
    </location>
</feature>
<keyword evidence="3" id="KW-1185">Reference proteome</keyword>
<sequence>MSERSHGEGMSDDLNLSGRSVKKVRIDGTQDLESGTEDMEVLNTTEDVVPQVTFIQRQAEEMSDGKVYGNDTFNPCPKLEMLQEEYEEWCKPWQMSLIVRLLGKTMGVNFMRQQLEKHWMRKCNLQINYIR</sequence>
<evidence type="ECO:0000313" key="3">
    <source>
        <dbReference type="Proteomes" id="UP000634136"/>
    </source>
</evidence>
<accession>A0A834XHS4</accession>
<evidence type="ECO:0000313" key="2">
    <source>
        <dbReference type="EMBL" id="KAF7844655.1"/>
    </source>
</evidence>
<reference evidence="2" key="1">
    <citation type="submission" date="2020-09" db="EMBL/GenBank/DDBJ databases">
        <title>Genome-Enabled Discovery of Anthraquinone Biosynthesis in Senna tora.</title>
        <authorList>
            <person name="Kang S.-H."/>
            <person name="Pandey R.P."/>
            <person name="Lee C.-M."/>
            <person name="Sim J.-S."/>
            <person name="Jeong J.-T."/>
            <person name="Choi B.-S."/>
            <person name="Jung M."/>
            <person name="Ginzburg D."/>
            <person name="Zhao K."/>
            <person name="Won S.Y."/>
            <person name="Oh T.-J."/>
            <person name="Yu Y."/>
            <person name="Kim N.-H."/>
            <person name="Lee O.R."/>
            <person name="Lee T.-H."/>
            <person name="Bashyal P."/>
            <person name="Kim T.-S."/>
            <person name="Lee W.-H."/>
            <person name="Kawkins C."/>
            <person name="Kim C.-K."/>
            <person name="Kim J.S."/>
            <person name="Ahn B.O."/>
            <person name="Rhee S.Y."/>
            <person name="Sohng J.K."/>
        </authorList>
    </citation>
    <scope>NUCLEOTIDE SEQUENCE</scope>
    <source>
        <tissue evidence="2">Leaf</tissue>
    </source>
</reference>
<dbReference type="AlphaFoldDB" id="A0A834XHS4"/>
<evidence type="ECO:0000256" key="1">
    <source>
        <dbReference type="SAM" id="MobiDB-lite"/>
    </source>
</evidence>
<name>A0A834XHS4_9FABA</name>
<dbReference type="Proteomes" id="UP000634136">
    <property type="component" value="Unassembled WGS sequence"/>
</dbReference>
<proteinExistence type="predicted"/>